<dbReference type="GO" id="GO:0003677">
    <property type="term" value="F:DNA binding"/>
    <property type="evidence" value="ECO:0007669"/>
    <property type="project" value="InterPro"/>
</dbReference>
<dbReference type="InterPro" id="IPR014017">
    <property type="entry name" value="DNA_helicase_UvrD-like_C"/>
</dbReference>
<evidence type="ECO:0000259" key="14">
    <source>
        <dbReference type="PROSITE" id="PS51198"/>
    </source>
</evidence>
<reference evidence="16" key="1">
    <citation type="submission" date="2015-06" db="EMBL/GenBank/DDBJ databases">
        <title>Complete genome sequence and metabolic analysis of phthalate degradation pathway in Gordonia sp. QH-11.</title>
        <authorList>
            <person name="Jin D."/>
            <person name="Kong X."/>
            <person name="Bai Z."/>
        </authorList>
    </citation>
    <scope>NUCLEOTIDE SEQUENCE [LARGE SCALE GENOMIC DNA]</scope>
    <source>
        <strain evidence="16">QH-11</strain>
    </source>
</reference>
<keyword evidence="6 12" id="KW-0067">ATP-binding</keyword>
<gene>
    <name evidence="15" type="ORF">ACH46_17175</name>
</gene>
<name>A0A0N9NJ02_9ACTN</name>
<dbReference type="InterPro" id="IPR000212">
    <property type="entry name" value="DNA_helicase_UvrD/REP"/>
</dbReference>
<evidence type="ECO:0000256" key="5">
    <source>
        <dbReference type="ARBA" id="ARBA00022806"/>
    </source>
</evidence>
<dbReference type="GO" id="GO:0043138">
    <property type="term" value="F:3'-5' DNA helicase activity"/>
    <property type="evidence" value="ECO:0007669"/>
    <property type="project" value="TreeGrafter"/>
</dbReference>
<evidence type="ECO:0000256" key="1">
    <source>
        <dbReference type="ARBA" id="ARBA00009922"/>
    </source>
</evidence>
<evidence type="ECO:0000256" key="8">
    <source>
        <dbReference type="ARBA" id="ARBA00023235"/>
    </source>
</evidence>
<evidence type="ECO:0000256" key="9">
    <source>
        <dbReference type="ARBA" id="ARBA00034617"/>
    </source>
</evidence>
<dbReference type="GO" id="GO:0005524">
    <property type="term" value="F:ATP binding"/>
    <property type="evidence" value="ECO:0007669"/>
    <property type="project" value="UniProtKB-UniRule"/>
</dbReference>
<evidence type="ECO:0000256" key="13">
    <source>
        <dbReference type="SAM" id="Coils"/>
    </source>
</evidence>
<feature type="binding site" evidence="12">
    <location>
        <begin position="206"/>
        <end position="213"/>
    </location>
    <ligand>
        <name>ATP</name>
        <dbReference type="ChEBI" id="CHEBI:30616"/>
    </ligand>
</feature>
<accession>A0A0N9NJ02</accession>
<evidence type="ECO:0000256" key="2">
    <source>
        <dbReference type="ARBA" id="ARBA00022741"/>
    </source>
</evidence>
<dbReference type="Proteomes" id="UP000063789">
    <property type="component" value="Chromosome"/>
</dbReference>
<evidence type="ECO:0000313" key="15">
    <source>
        <dbReference type="EMBL" id="ALG85901.1"/>
    </source>
</evidence>
<dbReference type="GO" id="GO:0005829">
    <property type="term" value="C:cytosol"/>
    <property type="evidence" value="ECO:0007669"/>
    <property type="project" value="TreeGrafter"/>
</dbReference>
<keyword evidence="3" id="KW-0227">DNA damage</keyword>
<dbReference type="InterPro" id="IPR013986">
    <property type="entry name" value="DExx_box_DNA_helicase_dom_sf"/>
</dbReference>
<comment type="catalytic activity">
    <reaction evidence="9">
        <text>Couples ATP hydrolysis with the unwinding of duplex DNA by translocating in the 3'-5' direction.</text>
        <dbReference type="EC" id="5.6.2.4"/>
    </reaction>
</comment>
<keyword evidence="5 12" id="KW-0347">Helicase</keyword>
<organism evidence="15 16">
    <name type="scientific">Gordonia phthalatica</name>
    <dbReference type="NCBI Taxonomy" id="1136941"/>
    <lineage>
        <taxon>Bacteria</taxon>
        <taxon>Bacillati</taxon>
        <taxon>Actinomycetota</taxon>
        <taxon>Actinomycetes</taxon>
        <taxon>Mycobacteriales</taxon>
        <taxon>Gordoniaceae</taxon>
        <taxon>Gordonia</taxon>
    </lineage>
</organism>
<keyword evidence="4 12" id="KW-0378">Hydrolase</keyword>
<evidence type="ECO:0000256" key="4">
    <source>
        <dbReference type="ARBA" id="ARBA00022801"/>
    </source>
</evidence>
<comment type="similarity">
    <text evidence="1">Belongs to the helicase family. UvrD subfamily.</text>
</comment>
<dbReference type="PANTHER" id="PTHR11070">
    <property type="entry name" value="UVRD / RECB / PCRA DNA HELICASE FAMILY MEMBER"/>
    <property type="match status" value="1"/>
</dbReference>
<dbReference type="PROSITE" id="PS51198">
    <property type="entry name" value="UVRD_HELICASE_ATP_BIND"/>
    <property type="match status" value="1"/>
</dbReference>
<dbReference type="Gene3D" id="1.10.10.160">
    <property type="match status" value="1"/>
</dbReference>
<dbReference type="AlphaFoldDB" id="A0A0N9NJ02"/>
<comment type="catalytic activity">
    <reaction evidence="11">
        <text>ATP + H2O = ADP + phosphate + H(+)</text>
        <dbReference type="Rhea" id="RHEA:13065"/>
        <dbReference type="ChEBI" id="CHEBI:15377"/>
        <dbReference type="ChEBI" id="CHEBI:15378"/>
        <dbReference type="ChEBI" id="CHEBI:30616"/>
        <dbReference type="ChEBI" id="CHEBI:43474"/>
        <dbReference type="ChEBI" id="CHEBI:456216"/>
        <dbReference type="EC" id="5.6.2.4"/>
    </reaction>
</comment>
<proteinExistence type="inferred from homology"/>
<evidence type="ECO:0000256" key="6">
    <source>
        <dbReference type="ARBA" id="ARBA00022840"/>
    </source>
</evidence>
<evidence type="ECO:0000256" key="3">
    <source>
        <dbReference type="ARBA" id="ARBA00022763"/>
    </source>
</evidence>
<dbReference type="EMBL" id="CP011853">
    <property type="protein sequence ID" value="ALG85901.1"/>
    <property type="molecule type" value="Genomic_DNA"/>
</dbReference>
<keyword evidence="16" id="KW-1185">Reference proteome</keyword>
<feature type="coiled-coil region" evidence="13">
    <location>
        <begin position="58"/>
        <end position="114"/>
    </location>
</feature>
<dbReference type="GO" id="GO:0000725">
    <property type="term" value="P:recombinational repair"/>
    <property type="evidence" value="ECO:0007669"/>
    <property type="project" value="TreeGrafter"/>
</dbReference>
<dbReference type="Pfam" id="PF00580">
    <property type="entry name" value="UvrD-helicase"/>
    <property type="match status" value="2"/>
</dbReference>
<dbReference type="PATRIC" id="fig|1136941.3.peg.3511"/>
<dbReference type="Pfam" id="PF13361">
    <property type="entry name" value="UvrD_C"/>
    <property type="match status" value="1"/>
</dbReference>
<dbReference type="InterPro" id="IPR014016">
    <property type="entry name" value="UvrD-like_ATP-bd"/>
</dbReference>
<evidence type="ECO:0000256" key="7">
    <source>
        <dbReference type="ARBA" id="ARBA00023204"/>
    </source>
</evidence>
<dbReference type="Gene3D" id="3.40.50.300">
    <property type="entry name" value="P-loop containing nucleotide triphosphate hydrolases"/>
    <property type="match status" value="3"/>
</dbReference>
<dbReference type="InterPro" id="IPR027417">
    <property type="entry name" value="P-loop_NTPase"/>
</dbReference>
<dbReference type="STRING" id="1136941.ACH46_17175"/>
<keyword evidence="2 12" id="KW-0547">Nucleotide-binding</keyword>
<reference evidence="15 16" key="2">
    <citation type="journal article" date="2017" name="Int. J. Syst. Evol. Microbiol.">
        <title>Gordonia phthalatica sp. nov., a di-n-butyl phthalate-degrading bacterium isolated from activated sludge.</title>
        <authorList>
            <person name="Jin D."/>
            <person name="Kong X."/>
            <person name="Jia M."/>
            <person name="Yu X."/>
            <person name="Wang X."/>
            <person name="Zhuang X."/>
            <person name="Deng Y."/>
            <person name="Bai Z."/>
        </authorList>
    </citation>
    <scope>NUCLEOTIDE SEQUENCE [LARGE SCALE GENOMIC DNA]</scope>
    <source>
        <strain evidence="15 16">QH-11</strain>
    </source>
</reference>
<evidence type="ECO:0000256" key="11">
    <source>
        <dbReference type="ARBA" id="ARBA00048988"/>
    </source>
</evidence>
<protein>
    <recommendedName>
        <fullName evidence="10">DNA 3'-5' helicase</fullName>
        <ecNumber evidence="10">5.6.2.4</ecNumber>
    </recommendedName>
</protein>
<dbReference type="EC" id="5.6.2.4" evidence="10"/>
<evidence type="ECO:0000313" key="16">
    <source>
        <dbReference type="Proteomes" id="UP000063789"/>
    </source>
</evidence>
<keyword evidence="13" id="KW-0175">Coiled coil</keyword>
<sequence length="957" mass="109028">MSGRSEVERDLLSEVYLRLHKHEWTDLLEPLIDAARSNETESAFELSLDQLVAEHQSLRDASDALPHLKRERRNLQSMIDIAADDSKRRLQYHVDDVEQRLRAAEEMLAKHLEVDRVGRTAARTYRLNSDGIRESLKARITRDGPVAARAWLRHANFRSAVADSDFAGLAVGHVKSWCREHMSGFVPDDEQAIAIAAAGAHAIVEARAGSGKTATMIARAAYLIDVHGVDPRSIMFLAFNTAAAQEVADRLAKYLPDATVPHAMTFHALAKRIARPPENILVDSSETSRPLSRLVQTVIDEFVHDPAHINRVRDLMLEYARQDWAEISRRGDDLPPELQVQFRRSLRQETIRGEYVKSFGEKLIANTLAEHGIAYRYEKFFAWNGSPYHPDFTIFDAQHRARIVIEYFGMTGDADYDEQTSQKRAFWKEHNASVQPSDQVHFLEYAPRDIARPDFPDMLLADLAEIGLSPDRLSEDEIWSQIRKRSIGKFTDIITSTINRARQRRWSGSDLRAEWARFDSSAAIVDEFMELGAEAVDRYAELLVETSQIDFTGLLWRAVDEMAAGAVEFGRGGRVEGDIRTLRYIIVDEFQDFSPVFYELLRQVLDAAPQAEVMAVGDDWQAINEFAGSTTKYFTDFDEYFPGGKRFQLRSNRRSIGRVVALGNAVMEGHGFPAWPIVRGDGEIRELVLDDLVPTRHEAEQFSGDLLTPALLRLIASHLDADPPRSVAVLDRRRTRSYWTSIDGKSIELKGIEEYGARLLRLLDRGDVDVQFGTVHGFKGREADAVILTAVDVESYPLVHPTWALGTVFGDTFPSLVEAERRLFYVGTSRPKNYLDVLVPRTGQSMFWSRLPASLIIRKATWAELRTAVQDRSDRVEIRVFFSKLSDDEFQVVRSWLKENRFKFSSRTGAKYWWTVLDELDEDRARDSWIGRHAGVTLEGWQNDRLIFSHPRPRRPF</sequence>
<dbReference type="GO" id="GO:0016787">
    <property type="term" value="F:hydrolase activity"/>
    <property type="evidence" value="ECO:0007669"/>
    <property type="project" value="UniProtKB-UniRule"/>
</dbReference>
<evidence type="ECO:0000256" key="10">
    <source>
        <dbReference type="ARBA" id="ARBA00034808"/>
    </source>
</evidence>
<dbReference type="SUPFAM" id="SSF52540">
    <property type="entry name" value="P-loop containing nucleoside triphosphate hydrolases"/>
    <property type="match status" value="1"/>
</dbReference>
<dbReference type="KEGG" id="goq:ACH46_17175"/>
<keyword evidence="7" id="KW-0234">DNA repair</keyword>
<keyword evidence="8" id="KW-0413">Isomerase</keyword>
<evidence type="ECO:0000256" key="12">
    <source>
        <dbReference type="PROSITE-ProRule" id="PRU00560"/>
    </source>
</evidence>
<feature type="domain" description="UvrD-like helicase ATP-binding" evidence="14">
    <location>
        <begin position="185"/>
        <end position="656"/>
    </location>
</feature>